<dbReference type="InterPro" id="IPR001434">
    <property type="entry name" value="OmcB-like_DUF11"/>
</dbReference>
<dbReference type="Pfam" id="PF01345">
    <property type="entry name" value="DUF11"/>
    <property type="match status" value="1"/>
</dbReference>
<comment type="caution">
    <text evidence="3">The sequence shown here is derived from an EMBL/GenBank/DDBJ whole genome shotgun (WGS) entry which is preliminary data.</text>
</comment>
<accession>A0A2R5FMW9</accession>
<gene>
    <name evidence="3" type="ORF">NIES4072_06110</name>
</gene>
<feature type="region of interest" description="Disordered" evidence="1">
    <location>
        <begin position="1092"/>
        <end position="1111"/>
    </location>
</feature>
<dbReference type="InterPro" id="IPR047589">
    <property type="entry name" value="DUF11_rpt"/>
</dbReference>
<dbReference type="InterPro" id="IPR051172">
    <property type="entry name" value="Chlamydia_OmcB"/>
</dbReference>
<proteinExistence type="predicted"/>
<feature type="domain" description="DUF11" evidence="2">
    <location>
        <begin position="571"/>
        <end position="698"/>
    </location>
</feature>
<dbReference type="EMBL" id="BDUD01000001">
    <property type="protein sequence ID" value="GBG16964.1"/>
    <property type="molecule type" value="Genomic_DNA"/>
</dbReference>
<feature type="compositionally biased region" description="Gly residues" evidence="1">
    <location>
        <begin position="342"/>
        <end position="359"/>
    </location>
</feature>
<dbReference type="PANTHER" id="PTHR34819:SF3">
    <property type="entry name" value="CELL SURFACE PROTEIN"/>
    <property type="match status" value="1"/>
</dbReference>
<dbReference type="PANTHER" id="PTHR34819">
    <property type="entry name" value="LARGE CYSTEINE-RICH PERIPLASMIC PROTEIN OMCB"/>
    <property type="match status" value="1"/>
</dbReference>
<organism evidence="3 4">
    <name type="scientific">Nostoc commune NIES-4072</name>
    <dbReference type="NCBI Taxonomy" id="2005467"/>
    <lineage>
        <taxon>Bacteria</taxon>
        <taxon>Bacillati</taxon>
        <taxon>Cyanobacteriota</taxon>
        <taxon>Cyanophyceae</taxon>
        <taxon>Nostocales</taxon>
        <taxon>Nostocaceae</taxon>
        <taxon>Nostoc</taxon>
    </lineage>
</organism>
<feature type="region of interest" description="Disordered" evidence="1">
    <location>
        <begin position="322"/>
        <end position="359"/>
    </location>
</feature>
<dbReference type="Gene3D" id="2.60.40.740">
    <property type="match status" value="1"/>
</dbReference>
<feature type="compositionally biased region" description="Polar residues" evidence="1">
    <location>
        <begin position="1096"/>
        <end position="1109"/>
    </location>
</feature>
<evidence type="ECO:0000256" key="1">
    <source>
        <dbReference type="SAM" id="MobiDB-lite"/>
    </source>
</evidence>
<evidence type="ECO:0000259" key="2">
    <source>
        <dbReference type="Pfam" id="PF01345"/>
    </source>
</evidence>
<dbReference type="RefSeq" id="WP_181373876.1">
    <property type="nucleotide sequence ID" value="NZ_BDUD01000001.1"/>
</dbReference>
<feature type="region of interest" description="Disordered" evidence="1">
    <location>
        <begin position="264"/>
        <end position="309"/>
    </location>
</feature>
<protein>
    <recommendedName>
        <fullName evidence="2">DUF11 domain-containing protein</fullName>
    </recommendedName>
</protein>
<reference evidence="3 4" key="1">
    <citation type="submission" date="2017-06" db="EMBL/GenBank/DDBJ databases">
        <title>Genome sequencing of cyanobaciteial culture collection at National Institute for Environmental Studies (NIES).</title>
        <authorList>
            <person name="Hirose Y."/>
            <person name="Shimura Y."/>
            <person name="Fujisawa T."/>
            <person name="Nakamura Y."/>
            <person name="Kawachi M."/>
        </authorList>
    </citation>
    <scope>NUCLEOTIDE SEQUENCE [LARGE SCALE GENOMIC DNA]</scope>
    <source>
        <strain evidence="3 4">NIES-4072</strain>
    </source>
</reference>
<dbReference type="Proteomes" id="UP000245124">
    <property type="component" value="Unassembled WGS sequence"/>
</dbReference>
<dbReference type="AlphaFoldDB" id="A0A2R5FMW9"/>
<sequence>MKYLFKYLREINKLAHKSLPRRSYSLSTLRIVGTLIVSGAFLAPQILLPPQSALADKTGICAVPGKDGVGTISGILNSYYPGATGATVAVGAMSIPVGAINSAGSTTPIAAGDLLLIIQMQDAAIDSTNSDAYGNGVGGDVTPPAGVTTVPQPLGASGWTNLNKAGRYEYAVATGPVSGGAIPISQGTVNSYSQSTATTAKGQSTYQVVRIPQYSSGTISGAVTTSARWNGSSGGIVAFDVAGQLNLGGGTVDVNGLGFRGGGTNKNGVTNGGNAQTNYRSTDTGAGTGSDAPKGEGIAGTPRLVSQQPFGSFNVRSSTVTIDNSTQGYPNGDDGRGAPANAGGGGNEHNSGGGGGANGGNGGLGGRSFTYTGGGTGLGYYVGGFGGTALTADPTRLVMGGGGGAGDVNDQVMPSGSGGGGGGMVFIRAGSVSGTATINARGADGIDSPGGANPDAGGGGGAGGTALITAAGGSLAGLTINATGGTGGDLNENGTNETDGPGGGGGGGAVYTTGGVTANVSGGTSGLIVNGTVNNNTSNGATAGTSGINQTVTAASLTTSISGSAGCVPQLTVTKTTSTPTTTAGGTATYTITVANAANRASATQVDISDALPAGFTYASVGSVNLTGGATRTTTTNPTVGATNPSFGQFTIPGGGQVQITFTVNVVAGKALGTYQNPATATYLDPTRTTTNGTTTATYNSASSTGEDVTIIPPPVTVSGTVFSDADADVTINGSDAGSNAGSANLTIYAVDTSGKVLDKITVAANGTYSLANVPANSSVTLRLSNDSTVAIGATAPTASTIPSGWYYTGENKNGTVDGTIATLGNIALTTTTSNLTNQNFGIRQAYTITADPAPTTCNPDYRTALNTGITAAGGQLAVGAYDLNWTAEWIAGPASGPGTPYAPPRPVGVMPAVVVGKLASTWVTEPTNPANARWISYPFRLSVNTDGYHNDADLDGIQAEGNSGFSGPGTSDDVRLKFTSTLTLPSNANTISISLPVGVAIDNQFVSIKVNGVENLVPTPAANPIAADYGTTKTVNITNGWQAGVNTIEIIADSGPDRVGFFLAVQATTTQVCTNPNVLLVKRITAINGDRTKNPNDNTPLNTFVDDTTSTRKADDNNANWKSGYLVGAIDGGKVKPGDEIEYTIYFLNAGSVNANTVKVCDRISANQNFKVGAYGTSKDMQLQLGTSTVLDLTSASDTADRAQLISAGGSVPANCYLKATNDNGTLVIDVTGNTGVPNLTTMPGSTGQGSPNDSYGFLRFITKVKP</sequence>
<evidence type="ECO:0000313" key="3">
    <source>
        <dbReference type="EMBL" id="GBG16964.1"/>
    </source>
</evidence>
<keyword evidence="4" id="KW-1185">Reference proteome</keyword>
<evidence type="ECO:0000313" key="4">
    <source>
        <dbReference type="Proteomes" id="UP000245124"/>
    </source>
</evidence>
<feature type="region of interest" description="Disordered" evidence="1">
    <location>
        <begin position="487"/>
        <end position="508"/>
    </location>
</feature>
<dbReference type="InterPro" id="IPR026466">
    <property type="entry name" value="Fim_isopep_form_D2_dom"/>
</dbReference>
<name>A0A2R5FMW9_NOSCO</name>
<dbReference type="NCBIfam" id="TIGR01451">
    <property type="entry name" value="B_ant_repeat"/>
    <property type="match status" value="2"/>
</dbReference>
<dbReference type="NCBIfam" id="TIGR04226">
    <property type="entry name" value="RrgB_K2N_iso_D2"/>
    <property type="match status" value="1"/>
</dbReference>
<feature type="compositionally biased region" description="Polar residues" evidence="1">
    <location>
        <begin position="275"/>
        <end position="285"/>
    </location>
</feature>